<protein>
    <submittedName>
        <fullName evidence="2">Transcriptional regulator</fullName>
    </submittedName>
</protein>
<dbReference type="Pfam" id="PF19054">
    <property type="entry name" value="DUF5753"/>
    <property type="match status" value="1"/>
</dbReference>
<feature type="domain" description="HTH cro/C1-type" evidence="1">
    <location>
        <begin position="12"/>
        <end position="47"/>
    </location>
</feature>
<evidence type="ECO:0000313" key="3">
    <source>
        <dbReference type="Proteomes" id="UP000621500"/>
    </source>
</evidence>
<sequence length="261" mass="28861">MDDRIRYLLDELRLTRDARGMTQEDLARHIPWAASTVGMIESGRRKPPPGFWAAVDGALQTGGALGRLAARLGSSQWFVDWWTAEEGAVALRSFQALVVPGLLQTEAYARAVLTEAGLTNLEEAERRLAMRLARKALLTRNDPVDFTAVLDEELLHRPVGGPAVMREQLDELVAASALPHVRLHVVPISTGAYPGLNGPFAIATARDRTETGYLDNQLAWQVIEDADDLAVLQRAWEAVRSQALPQRQSAELIREVAEKWI</sequence>
<gene>
    <name evidence="2" type="ORF">Pma05_13170</name>
</gene>
<dbReference type="Proteomes" id="UP000621500">
    <property type="component" value="Unassembled WGS sequence"/>
</dbReference>
<accession>A0ABQ4EJE4</accession>
<dbReference type="InterPro" id="IPR043917">
    <property type="entry name" value="DUF5753"/>
</dbReference>
<dbReference type="CDD" id="cd00093">
    <property type="entry name" value="HTH_XRE"/>
    <property type="match status" value="1"/>
</dbReference>
<reference evidence="2 3" key="1">
    <citation type="submission" date="2021-01" db="EMBL/GenBank/DDBJ databases">
        <title>Whole genome shotgun sequence of Plantactinospora mayteni NBRC 109088.</title>
        <authorList>
            <person name="Komaki H."/>
            <person name="Tamura T."/>
        </authorList>
    </citation>
    <scope>NUCLEOTIDE SEQUENCE [LARGE SCALE GENOMIC DNA]</scope>
    <source>
        <strain evidence="2 3">NBRC 109088</strain>
    </source>
</reference>
<dbReference type="Gene3D" id="1.10.260.40">
    <property type="entry name" value="lambda repressor-like DNA-binding domains"/>
    <property type="match status" value="1"/>
</dbReference>
<dbReference type="EMBL" id="BONX01000007">
    <property type="protein sequence ID" value="GIG94744.1"/>
    <property type="molecule type" value="Genomic_DNA"/>
</dbReference>
<dbReference type="PROSITE" id="PS50943">
    <property type="entry name" value="HTH_CROC1"/>
    <property type="match status" value="1"/>
</dbReference>
<dbReference type="Pfam" id="PF13560">
    <property type="entry name" value="HTH_31"/>
    <property type="match status" value="1"/>
</dbReference>
<comment type="caution">
    <text evidence="2">The sequence shown here is derived from an EMBL/GenBank/DDBJ whole genome shotgun (WGS) entry which is preliminary data.</text>
</comment>
<dbReference type="InterPro" id="IPR010982">
    <property type="entry name" value="Lambda_DNA-bd_dom_sf"/>
</dbReference>
<keyword evidence="3" id="KW-1185">Reference proteome</keyword>
<evidence type="ECO:0000259" key="1">
    <source>
        <dbReference type="PROSITE" id="PS50943"/>
    </source>
</evidence>
<evidence type="ECO:0000313" key="2">
    <source>
        <dbReference type="EMBL" id="GIG94744.1"/>
    </source>
</evidence>
<organism evidence="2 3">
    <name type="scientific">Plantactinospora mayteni</name>
    <dbReference type="NCBI Taxonomy" id="566021"/>
    <lineage>
        <taxon>Bacteria</taxon>
        <taxon>Bacillati</taxon>
        <taxon>Actinomycetota</taxon>
        <taxon>Actinomycetes</taxon>
        <taxon>Micromonosporales</taxon>
        <taxon>Micromonosporaceae</taxon>
        <taxon>Plantactinospora</taxon>
    </lineage>
</organism>
<name>A0ABQ4EJE4_9ACTN</name>
<dbReference type="SUPFAM" id="SSF47413">
    <property type="entry name" value="lambda repressor-like DNA-binding domains"/>
    <property type="match status" value="1"/>
</dbReference>
<dbReference type="InterPro" id="IPR001387">
    <property type="entry name" value="Cro/C1-type_HTH"/>
</dbReference>
<dbReference type="SMART" id="SM00530">
    <property type="entry name" value="HTH_XRE"/>
    <property type="match status" value="1"/>
</dbReference>
<proteinExistence type="predicted"/>